<evidence type="ECO:0000259" key="11">
    <source>
        <dbReference type="PROSITE" id="PS50929"/>
    </source>
</evidence>
<dbReference type="PROSITE" id="PS50893">
    <property type="entry name" value="ABC_TRANSPORTER_2"/>
    <property type="match status" value="2"/>
</dbReference>
<feature type="transmembrane region" description="Helical" evidence="9">
    <location>
        <begin position="1049"/>
        <end position="1073"/>
    </location>
</feature>
<dbReference type="InterPro" id="IPR050173">
    <property type="entry name" value="ABC_transporter_C-like"/>
</dbReference>
<dbReference type="InterPro" id="IPR017871">
    <property type="entry name" value="ABC_transporter-like_CS"/>
</dbReference>
<dbReference type="Pfam" id="PF00664">
    <property type="entry name" value="ABC_membrane"/>
    <property type="match status" value="2"/>
</dbReference>
<dbReference type="RefSeq" id="XP_072823419.1">
    <property type="nucleotide sequence ID" value="XM_072967318.1"/>
</dbReference>
<dbReference type="GO" id="GO:0005524">
    <property type="term" value="F:ATP binding"/>
    <property type="evidence" value="ECO:0007669"/>
    <property type="project" value="UniProtKB-KW"/>
</dbReference>
<feature type="transmembrane region" description="Helical" evidence="9">
    <location>
        <begin position="157"/>
        <end position="180"/>
    </location>
</feature>
<dbReference type="SUPFAM" id="SSF90123">
    <property type="entry name" value="ABC transporter transmembrane region"/>
    <property type="match status" value="2"/>
</dbReference>
<proteinExistence type="predicted"/>
<feature type="domain" description="ABC transmembrane type-1" evidence="11">
    <location>
        <begin position="804"/>
        <end position="1082"/>
    </location>
</feature>
<dbReference type="InterPro" id="IPR036640">
    <property type="entry name" value="ABC1_TM_sf"/>
</dbReference>
<organism evidence="12 13">
    <name type="scientific">Vicugna pacos</name>
    <name type="common">Alpaca</name>
    <name type="synonym">Lama pacos</name>
    <dbReference type="NCBI Taxonomy" id="30538"/>
    <lineage>
        <taxon>Eukaryota</taxon>
        <taxon>Metazoa</taxon>
        <taxon>Chordata</taxon>
        <taxon>Craniata</taxon>
        <taxon>Vertebrata</taxon>
        <taxon>Euteleostomi</taxon>
        <taxon>Mammalia</taxon>
        <taxon>Eutheria</taxon>
        <taxon>Laurasiatheria</taxon>
        <taxon>Artiodactyla</taxon>
        <taxon>Tylopoda</taxon>
        <taxon>Camelidae</taxon>
        <taxon>Vicugna</taxon>
    </lineage>
</organism>
<dbReference type="PROSITE" id="PS50929">
    <property type="entry name" value="ABC_TM1F"/>
    <property type="match status" value="2"/>
</dbReference>
<dbReference type="CDD" id="cd03250">
    <property type="entry name" value="ABCC_MRP_domain1"/>
    <property type="match status" value="1"/>
</dbReference>
<feature type="transmembrane region" description="Helical" evidence="9">
    <location>
        <begin position="410"/>
        <end position="432"/>
    </location>
</feature>
<keyword evidence="3 9" id="KW-0812">Transmembrane</keyword>
<evidence type="ECO:0000256" key="6">
    <source>
        <dbReference type="ARBA" id="ARBA00022989"/>
    </source>
</evidence>
<protein>
    <submittedName>
        <fullName evidence="13">ATP-binding cassette sub-family C member 11</fullName>
    </submittedName>
</protein>
<gene>
    <name evidence="13" type="primary">ABCC11</name>
</gene>
<feature type="region of interest" description="Disordered" evidence="8">
    <location>
        <begin position="1376"/>
        <end position="1405"/>
    </location>
</feature>
<keyword evidence="5 13" id="KW-0067">ATP-binding</keyword>
<feature type="transmembrane region" description="Helical" evidence="9">
    <location>
        <begin position="800"/>
        <end position="823"/>
    </location>
</feature>
<keyword evidence="7 9" id="KW-0472">Membrane</keyword>
<feature type="compositionally biased region" description="Gly residues" evidence="8">
    <location>
        <begin position="1380"/>
        <end position="1389"/>
    </location>
</feature>
<dbReference type="InterPro" id="IPR027417">
    <property type="entry name" value="P-loop_NTPase"/>
</dbReference>
<evidence type="ECO:0000259" key="10">
    <source>
        <dbReference type="PROSITE" id="PS50893"/>
    </source>
</evidence>
<dbReference type="CDD" id="cd03244">
    <property type="entry name" value="ABCC_MRP_domain2"/>
    <property type="match status" value="1"/>
</dbReference>
<feature type="transmembrane region" description="Helical" evidence="9">
    <location>
        <begin position="958"/>
        <end position="977"/>
    </location>
</feature>
<evidence type="ECO:0000313" key="13">
    <source>
        <dbReference type="RefSeq" id="XP_072823419.1"/>
    </source>
</evidence>
<dbReference type="Pfam" id="PF00005">
    <property type="entry name" value="ABC_tran"/>
    <property type="match status" value="2"/>
</dbReference>
<feature type="transmembrane region" description="Helical" evidence="9">
    <location>
        <begin position="293"/>
        <end position="315"/>
    </location>
</feature>
<keyword evidence="4" id="KW-0547">Nucleotide-binding</keyword>
<keyword evidence="12" id="KW-1185">Reference proteome</keyword>
<dbReference type="PROSITE" id="PS00211">
    <property type="entry name" value="ABC_TRANSPORTER_1"/>
    <property type="match status" value="2"/>
</dbReference>
<evidence type="ECO:0000256" key="8">
    <source>
        <dbReference type="SAM" id="MobiDB-lite"/>
    </source>
</evidence>
<accession>A0ABM5DR82</accession>
<evidence type="ECO:0000313" key="12">
    <source>
        <dbReference type="Proteomes" id="UP001652581"/>
    </source>
</evidence>
<dbReference type="SMART" id="SM00382">
    <property type="entry name" value="AAA"/>
    <property type="match status" value="2"/>
</dbReference>
<dbReference type="Gene3D" id="3.40.50.300">
    <property type="entry name" value="P-loop containing nucleotide triphosphate hydrolases"/>
    <property type="match status" value="2"/>
</dbReference>
<dbReference type="InterPro" id="IPR003593">
    <property type="entry name" value="AAA+_ATPase"/>
</dbReference>
<evidence type="ECO:0000256" key="2">
    <source>
        <dbReference type="ARBA" id="ARBA00022448"/>
    </source>
</evidence>
<feature type="domain" description="ABC transporter" evidence="10">
    <location>
        <begin position="1138"/>
        <end position="1371"/>
    </location>
</feature>
<comment type="subcellular location">
    <subcellularLocation>
        <location evidence="1">Membrane</location>
    </subcellularLocation>
</comment>
<feature type="transmembrane region" description="Helical" evidence="9">
    <location>
        <begin position="930"/>
        <end position="952"/>
    </location>
</feature>
<feature type="transmembrane region" description="Helical" evidence="9">
    <location>
        <begin position="861"/>
        <end position="881"/>
    </location>
</feature>
<feature type="transmembrane region" description="Helical" evidence="9">
    <location>
        <begin position="192"/>
        <end position="220"/>
    </location>
</feature>
<dbReference type="InterPro" id="IPR003439">
    <property type="entry name" value="ABC_transporter-like_ATP-bd"/>
</dbReference>
<dbReference type="Gene3D" id="1.20.1560.10">
    <property type="entry name" value="ABC transporter type 1, transmembrane domain"/>
    <property type="match status" value="2"/>
</dbReference>
<dbReference type="PANTHER" id="PTHR24223:SF168">
    <property type="entry name" value="ATP-BINDING CASSETTE SUB-FAMILY C MEMBER 11"/>
    <property type="match status" value="1"/>
</dbReference>
<dbReference type="Proteomes" id="UP001652581">
    <property type="component" value="Chromosome 9"/>
</dbReference>
<evidence type="ECO:0000256" key="4">
    <source>
        <dbReference type="ARBA" id="ARBA00022741"/>
    </source>
</evidence>
<dbReference type="SUPFAM" id="SSF52540">
    <property type="entry name" value="P-loop containing nucleoside triphosphate hydrolases"/>
    <property type="match status" value="2"/>
</dbReference>
<dbReference type="InterPro" id="IPR011527">
    <property type="entry name" value="ABC1_TM_dom"/>
</dbReference>
<dbReference type="PANTHER" id="PTHR24223">
    <property type="entry name" value="ATP-BINDING CASSETTE SUB-FAMILY C"/>
    <property type="match status" value="1"/>
</dbReference>
<name>A0ABM5DR82_VICPA</name>
<keyword evidence="2" id="KW-0813">Transport</keyword>
<keyword evidence="6 9" id="KW-1133">Transmembrane helix</keyword>
<evidence type="ECO:0000256" key="9">
    <source>
        <dbReference type="SAM" id="Phobius"/>
    </source>
</evidence>
<feature type="region of interest" description="Disordered" evidence="8">
    <location>
        <begin position="753"/>
        <end position="773"/>
    </location>
</feature>
<evidence type="ECO:0000256" key="3">
    <source>
        <dbReference type="ARBA" id="ARBA00022692"/>
    </source>
</evidence>
<dbReference type="CDD" id="cd18599">
    <property type="entry name" value="ABC_6TM_MRP5_8_9_D2"/>
    <property type="match status" value="1"/>
</dbReference>
<evidence type="ECO:0000256" key="7">
    <source>
        <dbReference type="ARBA" id="ARBA00023136"/>
    </source>
</evidence>
<dbReference type="GeneID" id="102537400"/>
<feature type="domain" description="ABC transporter" evidence="10">
    <location>
        <begin position="509"/>
        <end position="729"/>
    </location>
</feature>
<sequence length="1405" mass="156587">MTRRRISWVPEPSGGLVNLGLDADDVMVSGLSYKSFTVRDGCWSQQVRQPEARGREKYHAAWRTMIPFRLKPKFPAPQPLDDAGLFSYLTVSWLTPLMIRGARNCLDENTIPQMSVHDASTKNGERLRLLWEEEVSRHGIDKASMFRVMLRFQRTRVIFNILVGCCFSAASVFGPMLVIPRLLEYSEERSGSIAYGIGLCFALFFTECLKSMGLCSFWVLNQRTGVRFRTAVFSFAFERLIQFKSLTHISVGEAISFFTRDINYLFEAVYNGPLVLLTCLLLLASSITSCLTLGPTALIAILCYLLILPLEVFLIRTVVKIKNCISEVSDQRICVTSEVLTSIKLIKMCTWERLFAKIIKDFRRKERKHLEKFGFIQSLTTSLFFISPTVCSVMMFLIHVGLRLKLTTSVVFTTLATLNSVQLCVFLAPFAIKVLTNSKPATERFKKFFLQESPDFYVQTLKDPSKTLVMEEATLSWRKTRPGIVNGDLELEKNGHTPEGLTQPQPPLGAFKPEDKGDGWAPELHKINLVVSKGTMLGVCGKMGSGKSSLLSAILGEMHLLEGSVGVHGSLAYVPQQAWIIAGSIRENILLGSQYDEARYLRVLHCCSLNRDLEILPFGDTTEIGERGLNLSGGQKQRISLARAVYSDHELYLLDDPLSAVDVHVGKHIFEECIKKTLKGKTVILVTHQLQYLEFCDQIILLEDGKICEKGAHSELIQNQGQYAQLIQKMKAEATQGTLLGVAKAAEESQVEGQAQTTCQEEPLNENAGLEDQLTRKEKMEEGSLKWSVYHHYIQAAGGYLVSAMVFLLSVVMIFLIIFNMWWLSHWLEQGSGTNRSRESNGTTADPGDILDNPQLPFYQLVYGLSALFLVFTGILFSLAFTKVTVKASTTLHNNLLCKVFRCPMSFFDTTPIGRLLNCFSGDLDELDQFLPTVAEQVLLLLLVVVFILLMISVLSPYILLMGIALLTVGLIYCRVLKRASNVFRRLGNYSRSPLFSHILTSLHGLSSIHVYGKTENFINEFKRLTDTENNYLLMFLSSTRWISLRLELMTNLMTLVVAFFIVFGISSAPYSYKAMAISLVLRLASMFQGAARIGLDTEGYFTAAERMLQYLKMCVPEAPLHIEGANCPRGWPQHGEITFQDYQMKYRDNTPIILNGLSLTIHGQEMVGIVGRTGSGKSSLGVALFRLVEPARGRILIDGVDICSLGLEDLRSKFSIIPQDPVLLPGTIRFNLDPFDRCTDEQIWDVLERTFLSRVISKLPQGLQAEVENGANFSVGERQLLCIARALLCSSKIIFIDEATASIDLEADALIQHTIREGFRSCTVLVIAHRISTVLNCDRILVMDKGKVVEFDRPEVLQKKPGSMFAALLASASSSLSQGGWGSSGGGSPSSPGRTGAQLGDCSL</sequence>
<evidence type="ECO:0000256" key="5">
    <source>
        <dbReference type="ARBA" id="ARBA00022840"/>
    </source>
</evidence>
<evidence type="ECO:0000256" key="1">
    <source>
        <dbReference type="ARBA" id="ARBA00004370"/>
    </source>
</evidence>
<feature type="domain" description="ABC transmembrane type-1" evidence="11">
    <location>
        <begin position="158"/>
        <end position="437"/>
    </location>
</feature>
<feature type="transmembrane region" description="Helical" evidence="9">
    <location>
        <begin position="373"/>
        <end position="398"/>
    </location>
</feature>
<reference evidence="13" key="1">
    <citation type="submission" date="2025-08" db="UniProtKB">
        <authorList>
            <consortium name="RefSeq"/>
        </authorList>
    </citation>
    <scope>IDENTIFICATION</scope>
</reference>
<feature type="transmembrane region" description="Helical" evidence="9">
    <location>
        <begin position="268"/>
        <end position="287"/>
    </location>
</feature>